<sequence>MDALFTFIFFSQSNVEATLLAATLSLHASDRLPAGEGFVYCPAYPCLCESDNGALVVNCQYLYLTQLPKFLAFDGRIRTLSLRQNSIRQLPARAFRGLHVESLDLTDNVISQVHVSAFEGLENSLEELHLQGCRIKNILPGGLSVLKHLEVLNLESNSLQPQHLQEVGNLYHLQKLQLSHNQIISVGSHDFDDLLHLRYLDLSHNNLADIADNALRPVCYSMESPAGPSEFEASGSQRQQHHQLPAGSLSAHTFLSHLDLSENGISELRKQSLKGTEKYLRIMNLRNNPLKVMEDGVFENHKRLLHLSLAGNMRSLEDLDLSENAINDILENVFARLKHLKKLDLSRNAIVKIADGAFRGLEYSLESLDLHRNYLETVSVCAMEGLQRLGDLRLKENPLICDCRVTWLHNWVQMTFQEHHRHLLEWTCTGPAHLDQRSFGSLSLSDLQCRNLTENTPTVACNWTTTEPYSYSVDANPAYVNVLPTPIMPLDLLGARVHVHVEPKSKSAILVRWSVNSTSKLSGCRLVVRRSNDSVEETDVTFSGDVTRHLVIGLSEGVLYETCVTALDGNEVPVGRDCSESKTVNGTTVMKVFHDPAPVSFTTLMSTYIVGCLMASTLCVFLAVAMRRRRETKKCGRSFLPGYSAWGGPRFSVPSHSSAATSTCYFNAPSISSFEEDGLVVTIGGLSGDAGVAGEFGGESVDGVIDTNSCDDGARELVAPDAGDVSSRGSGSGGDYYLGNGRCSTVSSFRRHLPANYIVTNTDISDDFFFHF</sequence>
<dbReference type="SUPFAM" id="SSF52058">
    <property type="entry name" value="L domain-like"/>
    <property type="match status" value="1"/>
</dbReference>
<dbReference type="Gene3D" id="2.60.40.10">
    <property type="entry name" value="Immunoglobulins"/>
    <property type="match status" value="1"/>
</dbReference>
<evidence type="ECO:0000256" key="6">
    <source>
        <dbReference type="SAM" id="Phobius"/>
    </source>
</evidence>
<keyword evidence="6" id="KW-1133">Transmembrane helix</keyword>
<dbReference type="SMART" id="SM00082">
    <property type="entry name" value="LRRCT"/>
    <property type="match status" value="1"/>
</dbReference>
<dbReference type="SMART" id="SM00369">
    <property type="entry name" value="LRR_TYP"/>
    <property type="match status" value="9"/>
</dbReference>
<evidence type="ECO:0000313" key="9">
    <source>
        <dbReference type="Proteomes" id="UP000245119"/>
    </source>
</evidence>
<dbReference type="OrthoDB" id="6106327at2759"/>
<dbReference type="SUPFAM" id="SSF49265">
    <property type="entry name" value="Fibronectin type III"/>
    <property type="match status" value="1"/>
</dbReference>
<dbReference type="InterPro" id="IPR003961">
    <property type="entry name" value="FN3_dom"/>
</dbReference>
<gene>
    <name evidence="8" type="ORF">C0Q70_13457</name>
</gene>
<proteinExistence type="predicted"/>
<keyword evidence="9" id="KW-1185">Reference proteome</keyword>
<dbReference type="Pfam" id="PF13855">
    <property type="entry name" value="LRR_8"/>
    <property type="match status" value="4"/>
</dbReference>
<dbReference type="InterPro" id="IPR032675">
    <property type="entry name" value="LRR_dom_sf"/>
</dbReference>
<evidence type="ECO:0000256" key="2">
    <source>
        <dbReference type="ARBA" id="ARBA00022729"/>
    </source>
</evidence>
<dbReference type="Gene3D" id="3.80.10.10">
    <property type="entry name" value="Ribonuclease Inhibitor"/>
    <property type="match status" value="3"/>
</dbReference>
<evidence type="ECO:0000313" key="8">
    <source>
        <dbReference type="EMBL" id="PVD25797.1"/>
    </source>
</evidence>
<feature type="transmembrane region" description="Helical" evidence="6">
    <location>
        <begin position="605"/>
        <end position="624"/>
    </location>
</feature>
<dbReference type="Proteomes" id="UP000245119">
    <property type="component" value="Linkage Group LG8"/>
</dbReference>
<dbReference type="PANTHER" id="PTHR24369:SF211">
    <property type="entry name" value="LEUCINE-RICH REPEAT-CONTAINING PROTEIN 15-LIKE"/>
    <property type="match status" value="1"/>
</dbReference>
<dbReference type="PROSITE" id="PS51450">
    <property type="entry name" value="LRR"/>
    <property type="match status" value="3"/>
</dbReference>
<feature type="domain" description="Fibronectin type-III" evidence="7">
    <location>
        <begin position="495"/>
        <end position="591"/>
    </location>
</feature>
<dbReference type="PRINTS" id="PR00019">
    <property type="entry name" value="LEURICHRPT"/>
</dbReference>
<keyword evidence="6" id="KW-0472">Membrane</keyword>
<dbReference type="PROSITE" id="PS50853">
    <property type="entry name" value="FN3"/>
    <property type="match status" value="1"/>
</dbReference>
<evidence type="ECO:0000256" key="5">
    <source>
        <dbReference type="SAM" id="MobiDB-lite"/>
    </source>
</evidence>
<accession>A0A2T7NXA1</accession>
<dbReference type="InterPro" id="IPR036116">
    <property type="entry name" value="FN3_sf"/>
</dbReference>
<dbReference type="InterPro" id="IPR003591">
    <property type="entry name" value="Leu-rich_rpt_typical-subtyp"/>
</dbReference>
<dbReference type="InterPro" id="IPR013783">
    <property type="entry name" value="Ig-like_fold"/>
</dbReference>
<keyword evidence="1" id="KW-0433">Leucine-rich repeat</keyword>
<organism evidence="8 9">
    <name type="scientific">Pomacea canaliculata</name>
    <name type="common">Golden apple snail</name>
    <dbReference type="NCBI Taxonomy" id="400727"/>
    <lineage>
        <taxon>Eukaryota</taxon>
        <taxon>Metazoa</taxon>
        <taxon>Spiralia</taxon>
        <taxon>Lophotrochozoa</taxon>
        <taxon>Mollusca</taxon>
        <taxon>Gastropoda</taxon>
        <taxon>Caenogastropoda</taxon>
        <taxon>Architaenioglossa</taxon>
        <taxon>Ampullarioidea</taxon>
        <taxon>Ampullariidae</taxon>
        <taxon>Pomacea</taxon>
    </lineage>
</organism>
<keyword evidence="4" id="KW-1015">Disulfide bond</keyword>
<evidence type="ECO:0000256" key="3">
    <source>
        <dbReference type="ARBA" id="ARBA00022737"/>
    </source>
</evidence>
<dbReference type="AlphaFoldDB" id="A0A2T7NXA1"/>
<keyword evidence="6" id="KW-0812">Transmembrane</keyword>
<dbReference type="CDD" id="cd00063">
    <property type="entry name" value="FN3"/>
    <property type="match status" value="1"/>
</dbReference>
<keyword evidence="2" id="KW-0732">Signal</keyword>
<protein>
    <recommendedName>
        <fullName evidence="7">Fibronectin type-III domain-containing protein</fullName>
    </recommendedName>
</protein>
<dbReference type="InterPro" id="IPR001611">
    <property type="entry name" value="Leu-rich_rpt"/>
</dbReference>
<feature type="region of interest" description="Disordered" evidence="5">
    <location>
        <begin position="226"/>
        <end position="246"/>
    </location>
</feature>
<evidence type="ECO:0000259" key="7">
    <source>
        <dbReference type="PROSITE" id="PS50853"/>
    </source>
</evidence>
<dbReference type="PANTHER" id="PTHR24369">
    <property type="entry name" value="ANTIGEN BSP, PUTATIVE-RELATED"/>
    <property type="match status" value="1"/>
</dbReference>
<dbReference type="STRING" id="400727.A0A2T7NXA1"/>
<name>A0A2T7NXA1_POMCA</name>
<comment type="caution">
    <text evidence="8">The sequence shown here is derived from an EMBL/GenBank/DDBJ whole genome shotgun (WGS) entry which is preliminary data.</text>
</comment>
<evidence type="ECO:0000256" key="4">
    <source>
        <dbReference type="ARBA" id="ARBA00023157"/>
    </source>
</evidence>
<evidence type="ECO:0000256" key="1">
    <source>
        <dbReference type="ARBA" id="ARBA00022614"/>
    </source>
</evidence>
<dbReference type="GO" id="GO:0005886">
    <property type="term" value="C:plasma membrane"/>
    <property type="evidence" value="ECO:0007669"/>
    <property type="project" value="TreeGrafter"/>
</dbReference>
<dbReference type="InterPro" id="IPR000483">
    <property type="entry name" value="Cys-rich_flank_reg_C"/>
</dbReference>
<dbReference type="EMBL" id="PZQS01000008">
    <property type="protein sequence ID" value="PVD25797.1"/>
    <property type="molecule type" value="Genomic_DNA"/>
</dbReference>
<keyword evidence="3" id="KW-0677">Repeat</keyword>
<dbReference type="InterPro" id="IPR050541">
    <property type="entry name" value="LRR_TM_domain-containing"/>
</dbReference>
<reference evidence="8 9" key="1">
    <citation type="submission" date="2018-04" db="EMBL/GenBank/DDBJ databases">
        <title>The genome of golden apple snail Pomacea canaliculata provides insight into stress tolerance and invasive adaptation.</title>
        <authorList>
            <person name="Liu C."/>
            <person name="Liu B."/>
            <person name="Ren Y."/>
            <person name="Zhang Y."/>
            <person name="Wang H."/>
            <person name="Li S."/>
            <person name="Jiang F."/>
            <person name="Yin L."/>
            <person name="Zhang G."/>
            <person name="Qian W."/>
            <person name="Fan W."/>
        </authorList>
    </citation>
    <scope>NUCLEOTIDE SEQUENCE [LARGE SCALE GENOMIC DNA]</scope>
    <source>
        <strain evidence="8">SZHN2017</strain>
        <tissue evidence="8">Muscle</tissue>
    </source>
</reference>